<evidence type="ECO:0000256" key="5">
    <source>
        <dbReference type="PROSITE-ProRule" id="PRU00339"/>
    </source>
</evidence>
<keyword evidence="4" id="KW-0697">Rotamase</keyword>
<dbReference type="InterPro" id="IPR019734">
    <property type="entry name" value="TPR_rpt"/>
</dbReference>
<dbReference type="SUPFAM" id="SSF54534">
    <property type="entry name" value="FKBP-like"/>
    <property type="match status" value="1"/>
</dbReference>
<evidence type="ECO:0000256" key="4">
    <source>
        <dbReference type="PROSITE-ProRule" id="PRU00277"/>
    </source>
</evidence>
<dbReference type="PROSITE" id="PS50059">
    <property type="entry name" value="FKBP_PPIASE"/>
    <property type="match status" value="1"/>
</dbReference>
<dbReference type="GO" id="GO:0034587">
    <property type="term" value="P:piRNA processing"/>
    <property type="evidence" value="ECO:0007669"/>
    <property type="project" value="TreeGrafter"/>
</dbReference>
<name>A0AA38I1I8_9CUCU</name>
<proteinExistence type="inferred from homology"/>
<organism evidence="7 9">
    <name type="scientific">Zophobas morio</name>
    <dbReference type="NCBI Taxonomy" id="2755281"/>
    <lineage>
        <taxon>Eukaryota</taxon>
        <taxon>Metazoa</taxon>
        <taxon>Ecdysozoa</taxon>
        <taxon>Arthropoda</taxon>
        <taxon>Hexapoda</taxon>
        <taxon>Insecta</taxon>
        <taxon>Pterygota</taxon>
        <taxon>Neoptera</taxon>
        <taxon>Endopterygota</taxon>
        <taxon>Coleoptera</taxon>
        <taxon>Polyphaga</taxon>
        <taxon>Cucujiformia</taxon>
        <taxon>Tenebrionidae</taxon>
        <taxon>Zophobas</taxon>
    </lineage>
</organism>
<dbReference type="EMBL" id="JALNTZ010000002">
    <property type="protein sequence ID" value="KAJ3662399.1"/>
    <property type="molecule type" value="Genomic_DNA"/>
</dbReference>
<evidence type="ECO:0000256" key="2">
    <source>
        <dbReference type="ARBA" id="ARBA00022737"/>
    </source>
</evidence>
<sequence>MARLLEPIDLSKLAEEGTEFRVDADFVRDNVKSDEEGEVSNSEQGIQQCNTECIGIFDEDVYEEGEPFEIIGKKMTSLVPNGKIKKRVIREGAGDKPTEYSMVKIHFNAYVEYDENPFDSTYMRNKPYGFIVNDGRVIAGLDFAVQSMKPNEKSQFLIHPDYAYGRNCSLGRVPSNATVLFEVELLEIVHSGAVLTYEKLPEDQQKEFSEIYKYCVALCERGKKSFSDRQYLKALIDYNTCAAKLEKVTLHYKDDIEKHRQLLLKVYTNLLICYTRNKEFRKACLNAKKIYDVTKNGELIKIHPKVYFNHAKCLRYLGEYDSAKTFLDKAHKMEPKNPEIANEMLNLDNDRAEHRQQEAIFAKALMRESHES</sequence>
<dbReference type="EC" id="5.2.1.8" evidence="4"/>
<evidence type="ECO:0000259" key="6">
    <source>
        <dbReference type="PROSITE" id="PS50059"/>
    </source>
</evidence>
<dbReference type="InterPro" id="IPR001179">
    <property type="entry name" value="PPIase_FKBP_dom"/>
</dbReference>
<evidence type="ECO:0000256" key="1">
    <source>
        <dbReference type="ARBA" id="ARBA00009648"/>
    </source>
</evidence>
<gene>
    <name evidence="8" type="ORF">Zmor_006750</name>
    <name evidence="7" type="ORF">Zmor_019792</name>
</gene>
<keyword evidence="3 5" id="KW-0802">TPR repeat</keyword>
<dbReference type="InterPro" id="IPR011990">
    <property type="entry name" value="TPR-like_helical_dom_sf"/>
</dbReference>
<dbReference type="PANTHER" id="PTHR46674">
    <property type="entry name" value="INACTIVE PEPTIDYL-PROLYL CIS-TRANS ISOMERASE FKBP6"/>
    <property type="match status" value="1"/>
</dbReference>
<protein>
    <recommendedName>
        <fullName evidence="4">peptidylprolyl isomerase</fullName>
        <ecNumber evidence="4">5.2.1.8</ecNumber>
    </recommendedName>
</protein>
<comment type="similarity">
    <text evidence="1">Belongs to the FKBP6 family.</text>
</comment>
<dbReference type="Gene3D" id="1.25.40.10">
    <property type="entry name" value="Tetratricopeptide repeat domain"/>
    <property type="match status" value="1"/>
</dbReference>
<dbReference type="InterPro" id="IPR046357">
    <property type="entry name" value="PPIase_dom_sf"/>
</dbReference>
<dbReference type="SUPFAM" id="SSF48452">
    <property type="entry name" value="TPR-like"/>
    <property type="match status" value="1"/>
</dbReference>
<dbReference type="GO" id="GO:0003755">
    <property type="term" value="F:peptidyl-prolyl cis-trans isomerase activity"/>
    <property type="evidence" value="ECO:0007669"/>
    <property type="project" value="UniProtKB-KW"/>
</dbReference>
<keyword evidence="4" id="KW-0413">Isomerase</keyword>
<comment type="caution">
    <text evidence="7">The sequence shown here is derived from an EMBL/GenBank/DDBJ whole genome shotgun (WGS) entry which is preliminary data.</text>
</comment>
<dbReference type="GO" id="GO:0007283">
    <property type="term" value="P:spermatogenesis"/>
    <property type="evidence" value="ECO:0007669"/>
    <property type="project" value="TreeGrafter"/>
</dbReference>
<accession>A0AA38I1I8</accession>
<dbReference type="PROSITE" id="PS50005">
    <property type="entry name" value="TPR"/>
    <property type="match status" value="1"/>
</dbReference>
<dbReference type="InterPro" id="IPR042282">
    <property type="entry name" value="FKBP6/shu"/>
</dbReference>
<dbReference type="GO" id="GO:0051879">
    <property type="term" value="F:Hsp90 protein binding"/>
    <property type="evidence" value="ECO:0007669"/>
    <property type="project" value="TreeGrafter"/>
</dbReference>
<dbReference type="GO" id="GO:0005737">
    <property type="term" value="C:cytoplasm"/>
    <property type="evidence" value="ECO:0007669"/>
    <property type="project" value="TreeGrafter"/>
</dbReference>
<dbReference type="Proteomes" id="UP001168821">
    <property type="component" value="Unassembled WGS sequence"/>
</dbReference>
<dbReference type="Gene3D" id="3.10.50.40">
    <property type="match status" value="1"/>
</dbReference>
<keyword evidence="2" id="KW-0677">Repeat</keyword>
<evidence type="ECO:0000313" key="7">
    <source>
        <dbReference type="EMBL" id="KAJ3647950.1"/>
    </source>
</evidence>
<dbReference type="EMBL" id="JALNTZ010000006">
    <property type="protein sequence ID" value="KAJ3647950.1"/>
    <property type="molecule type" value="Genomic_DNA"/>
</dbReference>
<evidence type="ECO:0000313" key="9">
    <source>
        <dbReference type="Proteomes" id="UP001168821"/>
    </source>
</evidence>
<reference evidence="7" key="1">
    <citation type="journal article" date="2023" name="G3 (Bethesda)">
        <title>Whole genome assemblies of Zophobas morio and Tenebrio molitor.</title>
        <authorList>
            <person name="Kaur S."/>
            <person name="Stinson S.A."/>
            <person name="diCenzo G.C."/>
        </authorList>
    </citation>
    <scope>NUCLEOTIDE SEQUENCE</scope>
    <source>
        <strain evidence="7">QUZm001</strain>
    </source>
</reference>
<dbReference type="SMART" id="SM00028">
    <property type="entry name" value="TPR"/>
    <property type="match status" value="2"/>
</dbReference>
<keyword evidence="9" id="KW-1185">Reference proteome</keyword>
<comment type="catalytic activity">
    <reaction evidence="4">
        <text>[protein]-peptidylproline (omega=180) = [protein]-peptidylproline (omega=0)</text>
        <dbReference type="Rhea" id="RHEA:16237"/>
        <dbReference type="Rhea" id="RHEA-COMP:10747"/>
        <dbReference type="Rhea" id="RHEA-COMP:10748"/>
        <dbReference type="ChEBI" id="CHEBI:83833"/>
        <dbReference type="ChEBI" id="CHEBI:83834"/>
        <dbReference type="EC" id="5.2.1.8"/>
    </reaction>
</comment>
<dbReference type="PANTHER" id="PTHR46674:SF1">
    <property type="entry name" value="INACTIVE PEPTIDYL-PROLYL CIS-TRANS ISOMERASE FKBP6"/>
    <property type="match status" value="1"/>
</dbReference>
<feature type="domain" description="PPIase FKBP-type" evidence="6">
    <location>
        <begin position="100"/>
        <end position="189"/>
    </location>
</feature>
<dbReference type="AlphaFoldDB" id="A0AA38I1I8"/>
<evidence type="ECO:0000313" key="8">
    <source>
        <dbReference type="EMBL" id="KAJ3662399.1"/>
    </source>
</evidence>
<evidence type="ECO:0000256" key="3">
    <source>
        <dbReference type="ARBA" id="ARBA00022803"/>
    </source>
</evidence>
<feature type="repeat" description="TPR" evidence="5">
    <location>
        <begin position="304"/>
        <end position="337"/>
    </location>
</feature>
<dbReference type="Pfam" id="PF00254">
    <property type="entry name" value="FKBP_C"/>
    <property type="match status" value="1"/>
</dbReference>